<dbReference type="PANTHER" id="PTHR34144">
    <property type="entry name" value="CHROMOSOME 8, WHOLE GENOME SHOTGUN SEQUENCE"/>
    <property type="match status" value="1"/>
</dbReference>
<evidence type="ECO:0000313" key="4">
    <source>
        <dbReference type="Proteomes" id="UP000799437"/>
    </source>
</evidence>
<feature type="transmembrane region" description="Helical" evidence="2">
    <location>
        <begin position="77"/>
        <end position="99"/>
    </location>
</feature>
<keyword evidence="2" id="KW-1133">Transmembrane helix</keyword>
<evidence type="ECO:0000256" key="2">
    <source>
        <dbReference type="SAM" id="Phobius"/>
    </source>
</evidence>
<keyword evidence="2" id="KW-0812">Transmembrane</keyword>
<proteinExistence type="predicted"/>
<dbReference type="PANTHER" id="PTHR34144:SF8">
    <property type="entry name" value="GLYCOSYLTRANSFERASE FAMILY 69 PROTEIN"/>
    <property type="match status" value="1"/>
</dbReference>
<protein>
    <recommendedName>
        <fullName evidence="5">Glycosyltransferase family 69 protein</fullName>
    </recommendedName>
</protein>
<dbReference type="Pfam" id="PF11735">
    <property type="entry name" value="CAP59_mtransfer"/>
    <property type="match status" value="1"/>
</dbReference>
<feature type="region of interest" description="Disordered" evidence="1">
    <location>
        <begin position="532"/>
        <end position="551"/>
    </location>
</feature>
<keyword evidence="2" id="KW-0472">Membrane</keyword>
<dbReference type="InterPro" id="IPR021047">
    <property type="entry name" value="Mannosyltransferase_CMT1"/>
</dbReference>
<evidence type="ECO:0000256" key="1">
    <source>
        <dbReference type="SAM" id="MobiDB-lite"/>
    </source>
</evidence>
<evidence type="ECO:0008006" key="5">
    <source>
        <dbReference type="Google" id="ProtNLM"/>
    </source>
</evidence>
<dbReference type="GeneID" id="54486213"/>
<accession>A0A6A6WND1</accession>
<organism evidence="3 4">
    <name type="scientific">Pseudovirgaria hyperparasitica</name>
    <dbReference type="NCBI Taxonomy" id="470096"/>
    <lineage>
        <taxon>Eukaryota</taxon>
        <taxon>Fungi</taxon>
        <taxon>Dikarya</taxon>
        <taxon>Ascomycota</taxon>
        <taxon>Pezizomycotina</taxon>
        <taxon>Dothideomycetes</taxon>
        <taxon>Dothideomycetes incertae sedis</taxon>
        <taxon>Acrospermales</taxon>
        <taxon>Acrospermaceae</taxon>
        <taxon>Pseudovirgaria</taxon>
    </lineage>
</organism>
<name>A0A6A6WND1_9PEZI</name>
<sequence>MPSAFRRNRGQSYELLPRASIESDPEQNEFIAAFPHKLQNTRPSWFAPWASRIVYTLFCVLGFLVSPFGVKRKLSRTLYCVLFGTPYFFTALVLLTAVFRPSYTHPPPHYTELRRRCTGSQEPGRGNPHNEKVFIAASIYDHEGELLGGLWGKAMLELVDILGPQNVYLSIYENDADPNALDALSKFKEMVKFDHTILNEHLPLEDISRVTLPSGESRIKRIAFLAEVRNRALRPLESITTRYDKLLYVNDVVFDPVDAVQLLMSTGQNPGTGRTTYAAACAVDFINAFKFYDRFATRDLEGYSMGIPFYPWFATAGNSVSRKDVLAQSDAVRVRACWGGMTAFEARFFQNDVPAIDPTSPPTSSLESSIEALPNAADAQAVATIPRPVRFRYETDPYWDASECCLIHADVTFAAQGRNATHNSAGDLSSGIVMNPYIRVAYDSTTLSWLGFTRRFERLYSVVHDVANRWVGFPYPNPRRLEQPGDKSKEWVWMYDDGEKGEMGKGEFKEVTRMTEPGRFCGGRKLLVINENPGEGEKNWEDIPIPGREGA</sequence>
<reference evidence="3" key="1">
    <citation type="journal article" date="2020" name="Stud. Mycol.">
        <title>101 Dothideomycetes genomes: a test case for predicting lifestyles and emergence of pathogens.</title>
        <authorList>
            <person name="Haridas S."/>
            <person name="Albert R."/>
            <person name="Binder M."/>
            <person name="Bloem J."/>
            <person name="Labutti K."/>
            <person name="Salamov A."/>
            <person name="Andreopoulos B."/>
            <person name="Baker S."/>
            <person name="Barry K."/>
            <person name="Bills G."/>
            <person name="Bluhm B."/>
            <person name="Cannon C."/>
            <person name="Castanera R."/>
            <person name="Culley D."/>
            <person name="Daum C."/>
            <person name="Ezra D."/>
            <person name="Gonzalez J."/>
            <person name="Henrissat B."/>
            <person name="Kuo A."/>
            <person name="Liang C."/>
            <person name="Lipzen A."/>
            <person name="Lutzoni F."/>
            <person name="Magnuson J."/>
            <person name="Mondo S."/>
            <person name="Nolan M."/>
            <person name="Ohm R."/>
            <person name="Pangilinan J."/>
            <person name="Park H.-J."/>
            <person name="Ramirez L."/>
            <person name="Alfaro M."/>
            <person name="Sun H."/>
            <person name="Tritt A."/>
            <person name="Yoshinaga Y."/>
            <person name="Zwiers L.-H."/>
            <person name="Turgeon B."/>
            <person name="Goodwin S."/>
            <person name="Spatafora J."/>
            <person name="Crous P."/>
            <person name="Grigoriev I."/>
        </authorList>
    </citation>
    <scope>NUCLEOTIDE SEQUENCE</scope>
    <source>
        <strain evidence="3">CBS 121739</strain>
    </source>
</reference>
<dbReference type="Proteomes" id="UP000799437">
    <property type="component" value="Unassembled WGS sequence"/>
</dbReference>
<dbReference type="AlphaFoldDB" id="A0A6A6WND1"/>
<dbReference type="OrthoDB" id="7464992at2759"/>
<dbReference type="RefSeq" id="XP_033605983.1">
    <property type="nucleotide sequence ID" value="XM_033745159.1"/>
</dbReference>
<feature type="transmembrane region" description="Helical" evidence="2">
    <location>
        <begin position="49"/>
        <end position="70"/>
    </location>
</feature>
<gene>
    <name evidence="3" type="ORF">EJ05DRAFT_482324</name>
</gene>
<evidence type="ECO:0000313" key="3">
    <source>
        <dbReference type="EMBL" id="KAF2763532.1"/>
    </source>
</evidence>
<keyword evidence="4" id="KW-1185">Reference proteome</keyword>
<dbReference type="EMBL" id="ML996565">
    <property type="protein sequence ID" value="KAF2763532.1"/>
    <property type="molecule type" value="Genomic_DNA"/>
</dbReference>